<feature type="region of interest" description="Disordered" evidence="1">
    <location>
        <begin position="1"/>
        <end position="74"/>
    </location>
</feature>
<feature type="compositionally biased region" description="Acidic residues" evidence="1">
    <location>
        <begin position="52"/>
        <end position="68"/>
    </location>
</feature>
<dbReference type="Proteomes" id="UP001152519">
    <property type="component" value="Unassembled WGS sequence"/>
</dbReference>
<feature type="compositionally biased region" description="Acidic residues" evidence="1">
    <location>
        <begin position="19"/>
        <end position="29"/>
    </location>
</feature>
<gene>
    <name evidence="2" type="ORF">SCOCK_530006</name>
</gene>
<evidence type="ECO:0000313" key="2">
    <source>
        <dbReference type="EMBL" id="CAG6397352.1"/>
    </source>
</evidence>
<feature type="compositionally biased region" description="Low complexity" evidence="1">
    <location>
        <begin position="30"/>
        <end position="51"/>
    </location>
</feature>
<comment type="caution">
    <text evidence="2">The sequence shown here is derived from an EMBL/GenBank/DDBJ whole genome shotgun (WGS) entry which is preliminary data.</text>
</comment>
<feature type="compositionally biased region" description="Basic and acidic residues" evidence="1">
    <location>
        <begin position="174"/>
        <end position="186"/>
    </location>
</feature>
<feature type="compositionally biased region" description="Basic and acidic residues" evidence="1">
    <location>
        <begin position="209"/>
        <end position="235"/>
    </location>
</feature>
<organism evidence="2 3">
    <name type="scientific">Actinacidiphila cocklensis</name>
    <dbReference type="NCBI Taxonomy" id="887465"/>
    <lineage>
        <taxon>Bacteria</taxon>
        <taxon>Bacillati</taxon>
        <taxon>Actinomycetota</taxon>
        <taxon>Actinomycetes</taxon>
        <taxon>Kitasatosporales</taxon>
        <taxon>Streptomycetaceae</taxon>
        <taxon>Actinacidiphila</taxon>
    </lineage>
</organism>
<evidence type="ECO:0000313" key="3">
    <source>
        <dbReference type="Proteomes" id="UP001152519"/>
    </source>
</evidence>
<protein>
    <submittedName>
        <fullName evidence="2">Uncharacterized protein</fullName>
    </submittedName>
</protein>
<keyword evidence="3" id="KW-1185">Reference proteome</keyword>
<sequence length="235" mass="24920">MPGLLPPRPAADEVTASDTAEDAPPEDAAPEAAVEAAADSVPRTAEPPAAEAEAEAKDEEEQEEEEDRGDPLFEVSDRRATILADRVGIVFRLDGEEADFTWDEIGAVEIDTPRFGKRFAVTVYTGPRRWFEAHVEAKSRGLLKTWTAELDAVLDEHFEDPDEKAAAEPAEPAEAAKDAKDAKDGAEATATAEAAPETKADADEPADEATGKATDEATDDDAGKATAEDKTASEA</sequence>
<dbReference type="AlphaFoldDB" id="A0A9W4DWK9"/>
<feature type="region of interest" description="Disordered" evidence="1">
    <location>
        <begin position="159"/>
        <end position="235"/>
    </location>
</feature>
<name>A0A9W4DWK9_9ACTN</name>
<dbReference type="EMBL" id="CAJSLV010000085">
    <property type="protein sequence ID" value="CAG6397352.1"/>
    <property type="molecule type" value="Genomic_DNA"/>
</dbReference>
<reference evidence="2" key="1">
    <citation type="submission" date="2021-05" db="EMBL/GenBank/DDBJ databases">
        <authorList>
            <person name="Arsene-Ploetze F."/>
        </authorList>
    </citation>
    <scope>NUCLEOTIDE SEQUENCE</scope>
    <source>
        <strain evidence="2">DSM 42138</strain>
    </source>
</reference>
<accession>A0A9W4DWK9</accession>
<evidence type="ECO:0000256" key="1">
    <source>
        <dbReference type="SAM" id="MobiDB-lite"/>
    </source>
</evidence>
<proteinExistence type="predicted"/>